<dbReference type="OrthoDB" id="9781704at2"/>
<dbReference type="AlphaFoldDB" id="A0A8H9HDQ6"/>
<evidence type="ECO:0000313" key="9">
    <source>
        <dbReference type="Proteomes" id="UP000614239"/>
    </source>
</evidence>
<dbReference type="Proteomes" id="UP000614239">
    <property type="component" value="Unassembled WGS sequence"/>
</dbReference>
<dbReference type="UniPathway" id="UPA00629">
    <property type="reaction ID" value="UER00682"/>
</dbReference>
<comment type="similarity">
    <text evidence="4 7">Belongs to the NanE family.</text>
</comment>
<dbReference type="Gene3D" id="3.20.20.70">
    <property type="entry name" value="Aldolase class I"/>
    <property type="match status" value="1"/>
</dbReference>
<dbReference type="GO" id="GO:0047465">
    <property type="term" value="F:N-acylglucosamine-6-phosphate 2-epimerase activity"/>
    <property type="evidence" value="ECO:0007669"/>
    <property type="project" value="UniProtKB-EC"/>
</dbReference>
<evidence type="ECO:0000256" key="6">
    <source>
        <dbReference type="ARBA" id="ARBA00023277"/>
    </source>
</evidence>
<dbReference type="EMBL" id="BMNJ01000005">
    <property type="protein sequence ID" value="GGO99362.1"/>
    <property type="molecule type" value="Genomic_DNA"/>
</dbReference>
<comment type="function">
    <text evidence="2 7">Converts N-acetylmannosamine-6-phosphate (ManNAc-6-P) to N-acetylglucosamine-6-phosphate (GlcNAc-6-P).</text>
</comment>
<dbReference type="SUPFAM" id="SSF51366">
    <property type="entry name" value="Ribulose-phoshate binding barrel"/>
    <property type="match status" value="1"/>
</dbReference>
<dbReference type="InterPro" id="IPR007260">
    <property type="entry name" value="NanE"/>
</dbReference>
<reference evidence="8" key="1">
    <citation type="journal article" date="2014" name="Int. J. Syst. Evol. Microbiol.">
        <title>Complete genome sequence of Corynebacterium casei LMG S-19264T (=DSM 44701T), isolated from a smear-ripened cheese.</title>
        <authorList>
            <consortium name="US DOE Joint Genome Institute (JGI-PGF)"/>
            <person name="Walter F."/>
            <person name="Albersmeier A."/>
            <person name="Kalinowski J."/>
            <person name="Ruckert C."/>
        </authorList>
    </citation>
    <scope>NUCLEOTIDE SEQUENCE</scope>
    <source>
        <strain evidence="8">CGMCC 4.7372</strain>
    </source>
</reference>
<dbReference type="GO" id="GO:0019262">
    <property type="term" value="P:N-acetylneuraminate catabolic process"/>
    <property type="evidence" value="ECO:0007669"/>
    <property type="project" value="UniProtKB-UniRule"/>
</dbReference>
<proteinExistence type="inferred from homology"/>
<keyword evidence="6 7" id="KW-0119">Carbohydrate metabolism</keyword>
<dbReference type="Pfam" id="PF04131">
    <property type="entry name" value="NanE"/>
    <property type="match status" value="1"/>
</dbReference>
<dbReference type="PANTHER" id="PTHR36204:SF1">
    <property type="entry name" value="N-ACETYLMANNOSAMINE-6-PHOSPHATE 2-EPIMERASE-RELATED"/>
    <property type="match status" value="1"/>
</dbReference>
<dbReference type="EC" id="5.1.3.9" evidence="7"/>
<dbReference type="InterPro" id="IPR013785">
    <property type="entry name" value="Aldolase_TIM"/>
</dbReference>
<dbReference type="NCBIfam" id="NF002231">
    <property type="entry name" value="PRK01130.1"/>
    <property type="match status" value="1"/>
</dbReference>
<comment type="catalytic activity">
    <reaction evidence="1 7">
        <text>an N-acyl-D-glucosamine 6-phosphate = an N-acyl-D-mannosamine 6-phosphate</text>
        <dbReference type="Rhea" id="RHEA:23932"/>
        <dbReference type="ChEBI" id="CHEBI:57599"/>
        <dbReference type="ChEBI" id="CHEBI:57666"/>
        <dbReference type="EC" id="5.1.3.9"/>
    </reaction>
</comment>
<sequence>MTTANETGTSQAVLDRLKGGLIASAQAYPGEPMRDPRTMDEVAQACVAGGAVGIRAQGLADLALITQHVDVPVIGLWKDGHDGVFITPTLTHAIAVAATGSQIVALDGTRRPRPDGLTLAQTVEGLRAARPGTLIMADCGSADDARAAQDAGVDVLGTTLAGYTGERPKTDGPDLGLVDEIVGFASLPLVVEGRIHTPAQAAAAMERGAFAVVVGTAITHPTTITSWFASAVGGADRGHGGAA</sequence>
<dbReference type="GO" id="GO:0006053">
    <property type="term" value="P:N-acetylmannosamine catabolic process"/>
    <property type="evidence" value="ECO:0007669"/>
    <property type="project" value="TreeGrafter"/>
</dbReference>
<organism evidence="8 9">
    <name type="scientific">Actinomyces gaoshouyii</name>
    <dbReference type="NCBI Taxonomy" id="1960083"/>
    <lineage>
        <taxon>Bacteria</taxon>
        <taxon>Bacillati</taxon>
        <taxon>Actinomycetota</taxon>
        <taxon>Actinomycetes</taxon>
        <taxon>Actinomycetales</taxon>
        <taxon>Actinomycetaceae</taxon>
        <taxon>Actinomyces</taxon>
    </lineage>
</organism>
<dbReference type="RefSeq" id="WP_080463320.1">
    <property type="nucleotide sequence ID" value="NZ_BMNJ01000005.1"/>
</dbReference>
<evidence type="ECO:0000256" key="4">
    <source>
        <dbReference type="ARBA" id="ARBA00007439"/>
    </source>
</evidence>
<dbReference type="InterPro" id="IPR011060">
    <property type="entry name" value="RibuloseP-bd_barrel"/>
</dbReference>
<keyword evidence="9" id="KW-1185">Reference proteome</keyword>
<evidence type="ECO:0000256" key="5">
    <source>
        <dbReference type="ARBA" id="ARBA00023235"/>
    </source>
</evidence>
<dbReference type="HAMAP" id="MF_01235">
    <property type="entry name" value="ManNAc6P_epimer"/>
    <property type="match status" value="1"/>
</dbReference>
<reference evidence="8" key="2">
    <citation type="submission" date="2020-09" db="EMBL/GenBank/DDBJ databases">
        <authorList>
            <person name="Sun Q."/>
            <person name="Zhou Y."/>
        </authorList>
    </citation>
    <scope>NUCLEOTIDE SEQUENCE</scope>
    <source>
        <strain evidence="8">CGMCC 4.7372</strain>
    </source>
</reference>
<dbReference type="GO" id="GO:0005829">
    <property type="term" value="C:cytosol"/>
    <property type="evidence" value="ECO:0007669"/>
    <property type="project" value="TreeGrafter"/>
</dbReference>
<evidence type="ECO:0000256" key="7">
    <source>
        <dbReference type="HAMAP-Rule" id="MF_01235"/>
    </source>
</evidence>
<comment type="pathway">
    <text evidence="3 7">Amino-sugar metabolism; N-acetylneuraminate degradation; D-fructose 6-phosphate from N-acetylneuraminate: step 3/5.</text>
</comment>
<keyword evidence="5 7" id="KW-0413">Isomerase</keyword>
<gene>
    <name evidence="7 8" type="primary">nanE</name>
    <name evidence="8" type="ORF">GCM10011612_16450</name>
</gene>
<dbReference type="CDD" id="cd04729">
    <property type="entry name" value="NanE"/>
    <property type="match status" value="1"/>
</dbReference>
<dbReference type="GO" id="GO:0005975">
    <property type="term" value="P:carbohydrate metabolic process"/>
    <property type="evidence" value="ECO:0007669"/>
    <property type="project" value="UniProtKB-UniRule"/>
</dbReference>
<evidence type="ECO:0000256" key="2">
    <source>
        <dbReference type="ARBA" id="ARBA00002147"/>
    </source>
</evidence>
<evidence type="ECO:0000256" key="3">
    <source>
        <dbReference type="ARBA" id="ARBA00005081"/>
    </source>
</evidence>
<dbReference type="PANTHER" id="PTHR36204">
    <property type="entry name" value="N-ACETYLMANNOSAMINE-6-PHOSPHATE 2-EPIMERASE-RELATED"/>
    <property type="match status" value="1"/>
</dbReference>
<evidence type="ECO:0000313" key="8">
    <source>
        <dbReference type="EMBL" id="GGO99362.1"/>
    </source>
</evidence>
<protein>
    <recommendedName>
        <fullName evidence="7">Putative N-acetylmannosamine-6-phosphate 2-epimerase</fullName>
        <ecNumber evidence="7">5.1.3.9</ecNumber>
    </recommendedName>
    <alternativeName>
        <fullName evidence="7">ManNAc-6-P epimerase</fullName>
    </alternativeName>
</protein>
<evidence type="ECO:0000256" key="1">
    <source>
        <dbReference type="ARBA" id="ARBA00000056"/>
    </source>
</evidence>
<name>A0A8H9HDQ6_9ACTO</name>
<accession>A0A8H9HDQ6</accession>
<comment type="caution">
    <text evidence="8">The sequence shown here is derived from an EMBL/GenBank/DDBJ whole genome shotgun (WGS) entry which is preliminary data.</text>
</comment>